<dbReference type="GO" id="GO:0031267">
    <property type="term" value="F:small GTPase binding"/>
    <property type="evidence" value="ECO:0007669"/>
    <property type="project" value="InterPro"/>
</dbReference>
<dbReference type="Gene3D" id="1.25.10.10">
    <property type="entry name" value="Leucine-rich Repeat Variant"/>
    <property type="match status" value="1"/>
</dbReference>
<reference evidence="3" key="1">
    <citation type="journal article" date="2014" name="Proc. Natl. Acad. Sci. U.S.A.">
        <title>Extensive sampling of basidiomycete genomes demonstrates inadequacy of the white-rot/brown-rot paradigm for wood decay fungi.</title>
        <authorList>
            <person name="Riley R."/>
            <person name="Salamov A.A."/>
            <person name="Brown D.W."/>
            <person name="Nagy L.G."/>
            <person name="Floudas D."/>
            <person name="Held B.W."/>
            <person name="Levasseur A."/>
            <person name="Lombard V."/>
            <person name="Morin E."/>
            <person name="Otillar R."/>
            <person name="Lindquist E.A."/>
            <person name="Sun H."/>
            <person name="LaButti K.M."/>
            <person name="Schmutz J."/>
            <person name="Jabbour D."/>
            <person name="Luo H."/>
            <person name="Baker S.E."/>
            <person name="Pisabarro A.G."/>
            <person name="Walton J.D."/>
            <person name="Blanchette R.A."/>
            <person name="Henrissat B."/>
            <person name="Martin F."/>
            <person name="Cullen D."/>
            <person name="Hibbett D.S."/>
            <person name="Grigoriev I.V."/>
        </authorList>
    </citation>
    <scope>NUCLEOTIDE SEQUENCE [LARGE SCALE GENOMIC DNA]</scope>
    <source>
        <strain evidence="3">PC15</strain>
    </source>
</reference>
<dbReference type="InterPro" id="IPR013598">
    <property type="entry name" value="Exportin-1/Importin-b-like"/>
</dbReference>
<dbReference type="SUPFAM" id="SSF48371">
    <property type="entry name" value="ARM repeat"/>
    <property type="match status" value="1"/>
</dbReference>
<dbReference type="SMART" id="SM00913">
    <property type="entry name" value="IBN_N"/>
    <property type="match status" value="1"/>
</dbReference>
<evidence type="ECO:0000259" key="1">
    <source>
        <dbReference type="SMART" id="SM00913"/>
    </source>
</evidence>
<dbReference type="Pfam" id="PF24140">
    <property type="entry name" value="TPR_TNPO3_IPO13_3rd"/>
    <property type="match status" value="1"/>
</dbReference>
<dbReference type="InterPro" id="IPR011989">
    <property type="entry name" value="ARM-like"/>
</dbReference>
<dbReference type="Proteomes" id="UP000027073">
    <property type="component" value="Unassembled WGS sequence"/>
</dbReference>
<protein>
    <recommendedName>
        <fullName evidence="1">Importin N-terminal domain-containing protein</fullName>
    </recommendedName>
</protein>
<dbReference type="Pfam" id="PF24139">
    <property type="entry name" value="TPR_TNPO3_IPO13_4th"/>
    <property type="match status" value="1"/>
</dbReference>
<dbReference type="Pfam" id="PF03810">
    <property type="entry name" value="IBN_N"/>
    <property type="match status" value="1"/>
</dbReference>
<dbReference type="PANTHER" id="PTHR12363:SF53">
    <property type="entry name" value="MRNA TRANSPORT REGULATOR MTR10"/>
    <property type="match status" value="1"/>
</dbReference>
<evidence type="ECO:0000313" key="2">
    <source>
        <dbReference type="EMBL" id="KDQ30889.1"/>
    </source>
</evidence>
<dbReference type="Pfam" id="PF08389">
    <property type="entry name" value="Xpo1"/>
    <property type="match status" value="1"/>
</dbReference>
<proteinExistence type="predicted"/>
<sequence>MSDKIQELLSVLDVFSRAPDKASLDKANSWLQDFQHSPEAWSTCDAILHSPAPPAAQLFAAQTFRTKVTFDLHQVEQDNLLPLRDRLLAALQRYHIGPRTIIVQLCLAISGLALQLPSWDDAVQTMIDMFGANPVTVPTLLQFLTLLPEELTGNSRIPVTDDEYRERSGSLLTANSTKILNLLAMYNQAPGVTNAVQSQIFDCLRSWLVAGEVRTSDLAATPLLAFAFAALESEELFDSAVDVICELIHETQEIDDNMPVIELVVPHVIALRPRLSIDKDDPEKIRGYARIFAEAGETYRLLLLQHTETFFPIVEAIGECSAYPDLDIVPITFPFWMRLAQVIGKKPSVSHHFQDAYRSLMAVIIQHLHFPPDAEPLSAQDAEKFRSFRHVMGDTLKDCCMVLRPETCITATYNMVANALSQPPGSVSWQAIEAPLFAMRSMGAEVDPRDNTAVPKIMDLLPSLPDFPRVRYAALLIISRYTEWISQHPEYIQAQLQYISTGFQSSDIEVSAAAGQALKYLCQDCKEHLIDFLPTLHNFLTTTGAALSQEDRREVYEAIAHVISAMPMDRAADSLRTFVMDIMTQVHVITVKGTATKQELQVVGCGLENLEVMLHVVRGFGEDLPEACQNTCQEMWTVFDNFITKYGNDYGIAERTTRVLRHGITLYGKAGLNVAPSAVARMAQAFTITGFPSYLWIAGKIVSQYGSEESPELRASFLGVYETATSKVVSLLQEKTPGDIPDVIEDYVQMLLQLADFAPDVFYQSSAFPLAFRATMAALTMVHSDILFASLDLFRIIFTHECLTDTTNPPPKYPLYAAAIRGVFEKEGFEFLGLLLAGLIGDFPEDSASTVVSIFRATAIVWMQQLLTWLPSILQQLPNSAAPADAKTQFFADVSSSLQSKQYDKVKYAILTLNRASRKAKDRRRGLDR</sequence>
<dbReference type="InterPro" id="IPR051345">
    <property type="entry name" value="Importin_beta-like_NTR"/>
</dbReference>
<dbReference type="STRING" id="1137138.A0A067NSL4"/>
<accession>A0A067NSL4</accession>
<dbReference type="OrthoDB" id="435593at2759"/>
<dbReference type="InterPro" id="IPR016024">
    <property type="entry name" value="ARM-type_fold"/>
</dbReference>
<dbReference type="AlphaFoldDB" id="A0A067NSL4"/>
<dbReference type="InParanoid" id="A0A067NSL4"/>
<dbReference type="VEuPathDB" id="FungiDB:PLEOSDRAFT_1092354"/>
<gene>
    <name evidence="2" type="ORF">PLEOSDRAFT_1092354</name>
</gene>
<dbReference type="HOGENOM" id="CLU_005996_0_1_1"/>
<organism evidence="2 3">
    <name type="scientific">Pleurotus ostreatus (strain PC15)</name>
    <name type="common">Oyster mushroom</name>
    <dbReference type="NCBI Taxonomy" id="1137138"/>
    <lineage>
        <taxon>Eukaryota</taxon>
        <taxon>Fungi</taxon>
        <taxon>Dikarya</taxon>
        <taxon>Basidiomycota</taxon>
        <taxon>Agaricomycotina</taxon>
        <taxon>Agaricomycetes</taxon>
        <taxon>Agaricomycetidae</taxon>
        <taxon>Agaricales</taxon>
        <taxon>Pleurotineae</taxon>
        <taxon>Pleurotaceae</taxon>
        <taxon>Pleurotus</taxon>
    </lineage>
</organism>
<dbReference type="GO" id="GO:0006606">
    <property type="term" value="P:protein import into nucleus"/>
    <property type="evidence" value="ECO:0007669"/>
    <property type="project" value="TreeGrafter"/>
</dbReference>
<dbReference type="EMBL" id="KL198006">
    <property type="protein sequence ID" value="KDQ30889.1"/>
    <property type="molecule type" value="Genomic_DNA"/>
</dbReference>
<dbReference type="InterPro" id="IPR057941">
    <property type="entry name" value="TPR_TNPO3_IPO13_2nd"/>
</dbReference>
<dbReference type="GO" id="GO:0005737">
    <property type="term" value="C:cytoplasm"/>
    <property type="evidence" value="ECO:0007669"/>
    <property type="project" value="TreeGrafter"/>
</dbReference>
<dbReference type="PANTHER" id="PTHR12363">
    <property type="entry name" value="TRANSPORTIN 3 AND IMPORTIN 13"/>
    <property type="match status" value="1"/>
</dbReference>
<dbReference type="InterPro" id="IPR058537">
    <property type="entry name" value="TPR_TNPO3_IPO13_4th"/>
</dbReference>
<dbReference type="FunCoup" id="A0A067NSL4">
    <property type="interactions" value="932"/>
</dbReference>
<feature type="domain" description="Importin N-terminal" evidence="1">
    <location>
        <begin position="27"/>
        <end position="93"/>
    </location>
</feature>
<name>A0A067NSL4_PLEO1</name>
<evidence type="ECO:0000313" key="3">
    <source>
        <dbReference type="Proteomes" id="UP000027073"/>
    </source>
</evidence>
<dbReference type="Pfam" id="PF24138">
    <property type="entry name" value="TPR_TNPO3_IPO13_2nd"/>
    <property type="match status" value="1"/>
</dbReference>
<dbReference type="InterPro" id="IPR001494">
    <property type="entry name" value="Importin-beta_N"/>
</dbReference>
<dbReference type="InterPro" id="IPR057942">
    <property type="entry name" value="TPR_TNPO3_IPO13_3rd"/>
</dbReference>